<dbReference type="Pfam" id="PF17919">
    <property type="entry name" value="RT_RNaseH_2"/>
    <property type="match status" value="1"/>
</dbReference>
<protein>
    <recommendedName>
        <fullName evidence="20">Transposable element protein</fullName>
    </recommendedName>
</protein>
<keyword evidence="7" id="KW-0255">Endonuclease</keyword>
<dbReference type="GO" id="GO:0006310">
    <property type="term" value="P:DNA recombination"/>
    <property type="evidence" value="ECO:0007669"/>
    <property type="project" value="UniProtKB-KW"/>
</dbReference>
<reference evidence="18 19" key="1">
    <citation type="submission" date="2019-07" db="EMBL/GenBank/DDBJ databases">
        <title>De Novo Assembly of kiwifruit Actinidia rufa.</title>
        <authorList>
            <person name="Sugita-Konishi S."/>
            <person name="Sato K."/>
            <person name="Mori E."/>
            <person name="Abe Y."/>
            <person name="Kisaki G."/>
            <person name="Hamano K."/>
            <person name="Suezawa K."/>
            <person name="Otani M."/>
            <person name="Fukuda T."/>
            <person name="Manabe T."/>
            <person name="Gomi K."/>
            <person name="Tabuchi M."/>
            <person name="Akimitsu K."/>
            <person name="Kataoka I."/>
        </authorList>
    </citation>
    <scope>NUCLEOTIDE SEQUENCE [LARGE SCALE GENOMIC DNA]</scope>
    <source>
        <strain evidence="19">cv. Fuchu</strain>
    </source>
</reference>
<dbReference type="EMBL" id="BJWL01000012">
    <property type="protein sequence ID" value="GFY97535.1"/>
    <property type="molecule type" value="Genomic_DNA"/>
</dbReference>
<evidence type="ECO:0008006" key="20">
    <source>
        <dbReference type="Google" id="ProtNLM"/>
    </source>
</evidence>
<dbReference type="Pfam" id="PF17921">
    <property type="entry name" value="Integrase_H2C2"/>
    <property type="match status" value="1"/>
</dbReference>
<dbReference type="PANTHER" id="PTHR37984:SF5">
    <property type="entry name" value="PROTEIN NYNRIN-LIKE"/>
    <property type="match status" value="1"/>
</dbReference>
<proteinExistence type="predicted"/>
<dbReference type="Pfam" id="PF08284">
    <property type="entry name" value="RVP_2"/>
    <property type="match status" value="1"/>
</dbReference>
<dbReference type="Proteomes" id="UP000585474">
    <property type="component" value="Unassembled WGS sequence"/>
</dbReference>
<dbReference type="Gene3D" id="3.30.70.270">
    <property type="match status" value="2"/>
</dbReference>
<dbReference type="InterPro" id="IPR036397">
    <property type="entry name" value="RNaseH_sf"/>
</dbReference>
<dbReference type="InterPro" id="IPR043128">
    <property type="entry name" value="Rev_trsase/Diguanyl_cyclase"/>
</dbReference>
<keyword evidence="9" id="KW-0460">Magnesium</keyword>
<dbReference type="GO" id="GO:0046872">
    <property type="term" value="F:metal ion binding"/>
    <property type="evidence" value="ECO:0007669"/>
    <property type="project" value="UniProtKB-KW"/>
</dbReference>
<evidence type="ECO:0000256" key="13">
    <source>
        <dbReference type="ARBA" id="ARBA00023125"/>
    </source>
</evidence>
<evidence type="ECO:0000256" key="5">
    <source>
        <dbReference type="ARBA" id="ARBA00022723"/>
    </source>
</evidence>
<dbReference type="GO" id="GO:0003887">
    <property type="term" value="F:DNA-directed DNA polymerase activity"/>
    <property type="evidence" value="ECO:0007669"/>
    <property type="project" value="UniProtKB-KW"/>
</dbReference>
<feature type="domain" description="Reverse transcriptase" evidence="16">
    <location>
        <begin position="130"/>
        <end position="318"/>
    </location>
</feature>
<dbReference type="InterPro" id="IPR041588">
    <property type="entry name" value="Integrase_H2C2"/>
</dbReference>
<dbReference type="InterPro" id="IPR000477">
    <property type="entry name" value="RT_dom"/>
</dbReference>
<dbReference type="GO" id="GO:0004519">
    <property type="term" value="F:endonuclease activity"/>
    <property type="evidence" value="ECO:0007669"/>
    <property type="project" value="UniProtKB-KW"/>
</dbReference>
<dbReference type="Gene3D" id="1.10.340.70">
    <property type="match status" value="1"/>
</dbReference>
<dbReference type="FunFam" id="3.30.70.270:FF:000020">
    <property type="entry name" value="Transposon Tf2-6 polyprotein-like Protein"/>
    <property type="match status" value="1"/>
</dbReference>
<keyword evidence="10" id="KW-0229">DNA integration</keyword>
<dbReference type="Gene3D" id="3.10.10.10">
    <property type="entry name" value="HIV Type 1 Reverse Transcriptase, subunit A, domain 1"/>
    <property type="match status" value="1"/>
</dbReference>
<keyword evidence="4" id="KW-0540">Nuclease</keyword>
<dbReference type="PROSITE" id="PS50878">
    <property type="entry name" value="RT_POL"/>
    <property type="match status" value="1"/>
</dbReference>
<dbReference type="SUPFAM" id="SSF53098">
    <property type="entry name" value="Ribonuclease H-like"/>
    <property type="match status" value="1"/>
</dbReference>
<keyword evidence="19" id="KW-1185">Reference proteome</keyword>
<evidence type="ECO:0000256" key="10">
    <source>
        <dbReference type="ARBA" id="ARBA00022908"/>
    </source>
</evidence>
<evidence type="ECO:0000259" key="17">
    <source>
        <dbReference type="PROSITE" id="PS50994"/>
    </source>
</evidence>
<keyword evidence="8" id="KW-0378">Hydrolase</keyword>
<dbReference type="PROSITE" id="PS50994">
    <property type="entry name" value="INTEGRASE"/>
    <property type="match status" value="1"/>
</dbReference>
<name>A0A7J0FFV0_9ERIC</name>
<evidence type="ECO:0000256" key="9">
    <source>
        <dbReference type="ARBA" id="ARBA00022842"/>
    </source>
</evidence>
<evidence type="ECO:0000256" key="14">
    <source>
        <dbReference type="ARBA" id="ARBA00023172"/>
    </source>
</evidence>
<evidence type="ECO:0000313" key="19">
    <source>
        <dbReference type="Proteomes" id="UP000585474"/>
    </source>
</evidence>
<keyword evidence="12" id="KW-0239">DNA-directed DNA polymerase</keyword>
<dbReference type="Gene3D" id="2.40.70.10">
    <property type="entry name" value="Acid Proteases"/>
    <property type="match status" value="1"/>
</dbReference>
<dbReference type="PANTHER" id="PTHR37984">
    <property type="entry name" value="PROTEIN CBG26694"/>
    <property type="match status" value="1"/>
</dbReference>
<evidence type="ECO:0000256" key="3">
    <source>
        <dbReference type="ARBA" id="ARBA00022695"/>
    </source>
</evidence>
<evidence type="ECO:0000256" key="4">
    <source>
        <dbReference type="ARBA" id="ARBA00022722"/>
    </source>
</evidence>
<dbReference type="GO" id="GO:0006508">
    <property type="term" value="P:proteolysis"/>
    <property type="evidence" value="ECO:0007669"/>
    <property type="project" value="UniProtKB-KW"/>
</dbReference>
<dbReference type="OrthoDB" id="2013610at2759"/>
<evidence type="ECO:0000256" key="8">
    <source>
        <dbReference type="ARBA" id="ARBA00022801"/>
    </source>
</evidence>
<dbReference type="Pfam" id="PF24626">
    <property type="entry name" value="SH3_Tf2-1"/>
    <property type="match status" value="1"/>
</dbReference>
<dbReference type="InterPro" id="IPR041577">
    <property type="entry name" value="RT_RNaseH_2"/>
</dbReference>
<evidence type="ECO:0000256" key="1">
    <source>
        <dbReference type="ARBA" id="ARBA00022670"/>
    </source>
</evidence>
<evidence type="ECO:0000313" key="18">
    <source>
        <dbReference type="EMBL" id="GFY97535.1"/>
    </source>
</evidence>
<evidence type="ECO:0000256" key="7">
    <source>
        <dbReference type="ARBA" id="ARBA00022759"/>
    </source>
</evidence>
<dbReference type="SUPFAM" id="SSF56672">
    <property type="entry name" value="DNA/RNA polymerases"/>
    <property type="match status" value="1"/>
</dbReference>
<keyword evidence="1" id="KW-0645">Protease</keyword>
<keyword evidence="2" id="KW-0808">Transferase</keyword>
<keyword evidence="15" id="KW-0511">Multifunctional enzyme</keyword>
<comment type="caution">
    <text evidence="18">The sequence shown here is derived from an EMBL/GenBank/DDBJ whole genome shotgun (WGS) entry which is preliminary data.</text>
</comment>
<sequence>MSRWVVRSRLSWGLDLTSFDIILGMDWLTDYRATIDCVRHRVTFCTPEGDRFHFVGDRGCGFVPSFTDVHRQGELNFLFSACLVDEELPPHREIEFSIDLMPGTAPISVPPYRFAPAELQELKIQIQELLDKGFIRPSASPWGASALFAKKKDGSLRMCVDYRRLNHVTIKNKYPLPRIDDLFDQLKSSSYFSKIDLRSGYHQLRIKEGDIAKTAFRSRYGHYEFLVMPFGFTNAPAVFMDLMNRIFNPYLDRFVVVVVDDILIYSPSCEFWLPEVKFIGHVVSGNGVAVDSSKIEAVMNWERPKTVFEIRSFLGLAGYYRRFVEDFSRLVAPMTRLTRKGIRFIWNDACEHSFQELKKRLTLAPILVIHERELGYTVYCDASRDGLGCVLNDVGWNTWRTMILIYNIIQGRLADALSRKSFSTLASISISEWQMLQDIGEYDLLLSEIGESATLFTLSAEPSIISRVIEAQQQDVEAKTICDRISRGIGPTDWVLHEDQGLRYKFRLFVPLSSRNDVLREFHHSRLAVHPGGTKMYHGLCRQFWWRRMKKDVALFVSKCLTCQQVKAEHQKPAGLLQPLPVADLSDSAEDLGVVYVREIVRLHGVPISIVSDRDPRFTSLFWKGMQSALGSDLRLSTAFHPQTDGQAERAIQILEDMFRACVLDFGGSWRITYTWSPICWIDVGEAALAKTDWVRDTTEKVVLIRKRLLTAQSRQKSYADRRKRHLEFAVGDHVFLRVSPKKGLMRFGHSGKLSPRFIGPFEILDRIGAVAYRLALPPRLANILTSMRMSRNEERPIRVLDTRDQVLRGKTIPLVKVLWLHHGVEEATWERESEVRVKYPDLFDQSGTFI</sequence>
<dbReference type="InterPro" id="IPR012337">
    <property type="entry name" value="RNaseH-like_sf"/>
</dbReference>
<evidence type="ECO:0000256" key="11">
    <source>
        <dbReference type="ARBA" id="ARBA00022918"/>
    </source>
</evidence>
<evidence type="ECO:0000259" key="16">
    <source>
        <dbReference type="PROSITE" id="PS50878"/>
    </source>
</evidence>
<keyword evidence="3" id="KW-0548">Nucleotidyltransferase</keyword>
<dbReference type="Gene3D" id="3.30.420.10">
    <property type="entry name" value="Ribonuclease H-like superfamily/Ribonuclease H"/>
    <property type="match status" value="1"/>
</dbReference>
<evidence type="ECO:0000256" key="12">
    <source>
        <dbReference type="ARBA" id="ARBA00022932"/>
    </source>
</evidence>
<dbReference type="InterPro" id="IPR043502">
    <property type="entry name" value="DNA/RNA_pol_sf"/>
</dbReference>
<dbReference type="GO" id="GO:0003677">
    <property type="term" value="F:DNA binding"/>
    <property type="evidence" value="ECO:0007669"/>
    <property type="project" value="UniProtKB-KW"/>
</dbReference>
<evidence type="ECO:0000256" key="15">
    <source>
        <dbReference type="ARBA" id="ARBA00023268"/>
    </source>
</evidence>
<feature type="domain" description="Integrase catalytic" evidence="17">
    <location>
        <begin position="586"/>
        <end position="660"/>
    </location>
</feature>
<keyword evidence="6" id="KW-0064">Aspartyl protease</keyword>
<dbReference type="AlphaFoldDB" id="A0A7J0FFV0"/>
<keyword evidence="13" id="KW-0238">DNA-binding</keyword>
<gene>
    <name evidence="18" type="ORF">Acr_12g0000760</name>
</gene>
<keyword evidence="14" id="KW-0233">DNA recombination</keyword>
<dbReference type="GO" id="GO:0004190">
    <property type="term" value="F:aspartic-type endopeptidase activity"/>
    <property type="evidence" value="ECO:0007669"/>
    <property type="project" value="UniProtKB-KW"/>
</dbReference>
<evidence type="ECO:0000256" key="2">
    <source>
        <dbReference type="ARBA" id="ARBA00022679"/>
    </source>
</evidence>
<dbReference type="Pfam" id="PF00078">
    <property type="entry name" value="RVT_1"/>
    <property type="match status" value="1"/>
</dbReference>
<dbReference type="InterPro" id="IPR021109">
    <property type="entry name" value="Peptidase_aspartic_dom_sf"/>
</dbReference>
<dbReference type="CDD" id="cd01647">
    <property type="entry name" value="RT_LTR"/>
    <property type="match status" value="1"/>
</dbReference>
<dbReference type="GO" id="GO:0003964">
    <property type="term" value="F:RNA-directed DNA polymerase activity"/>
    <property type="evidence" value="ECO:0007669"/>
    <property type="project" value="UniProtKB-KW"/>
</dbReference>
<dbReference type="InterPro" id="IPR050951">
    <property type="entry name" value="Retrovirus_Pol_polyprotein"/>
</dbReference>
<keyword evidence="11" id="KW-0695">RNA-directed DNA polymerase</keyword>
<dbReference type="InterPro" id="IPR056924">
    <property type="entry name" value="SH3_Tf2-1"/>
</dbReference>
<evidence type="ECO:0000256" key="6">
    <source>
        <dbReference type="ARBA" id="ARBA00022750"/>
    </source>
</evidence>
<keyword evidence="5" id="KW-0479">Metal-binding</keyword>
<accession>A0A7J0FFV0</accession>
<dbReference type="GO" id="GO:0015074">
    <property type="term" value="P:DNA integration"/>
    <property type="evidence" value="ECO:0007669"/>
    <property type="project" value="UniProtKB-KW"/>
</dbReference>
<dbReference type="InterPro" id="IPR001584">
    <property type="entry name" value="Integrase_cat-core"/>
</dbReference>
<organism evidence="18 19">
    <name type="scientific">Actinidia rufa</name>
    <dbReference type="NCBI Taxonomy" id="165716"/>
    <lineage>
        <taxon>Eukaryota</taxon>
        <taxon>Viridiplantae</taxon>
        <taxon>Streptophyta</taxon>
        <taxon>Embryophyta</taxon>
        <taxon>Tracheophyta</taxon>
        <taxon>Spermatophyta</taxon>
        <taxon>Magnoliopsida</taxon>
        <taxon>eudicotyledons</taxon>
        <taxon>Gunneridae</taxon>
        <taxon>Pentapetalae</taxon>
        <taxon>asterids</taxon>
        <taxon>Ericales</taxon>
        <taxon>Actinidiaceae</taxon>
        <taxon>Actinidia</taxon>
    </lineage>
</organism>